<feature type="compositionally biased region" description="Acidic residues" evidence="1">
    <location>
        <begin position="868"/>
        <end position="892"/>
    </location>
</feature>
<keyword evidence="3" id="KW-1185">Reference proteome</keyword>
<dbReference type="AlphaFoldDB" id="L8X5Z8"/>
<sequence length="958" mass="103393">MSTVTSFSPPLAQLSIRGEHLPAQTQMDREIPYQSLPVCAISISHLNMTYNVFAIQSGEENITEVQHTLNTEIDELSTGENHVQIDELDEDPNNGLDYEIDLQASEQGVGSQHNLVQTDEPVDPGYEQNDIISSASEQALSVNEPTEAPLEANITTGSLLAQTDAILQAEAQVTETTTDNAEFVSLEEQSGRGISEEGYELSLSEQEISEISAMAEELAAGSEEMLANLDEPQLNEQDLNQTDDQTLEPGPVVTSEHPSEHYEDTSAPPLHRMDEDTIPVSTHSKDSIIDALNDPSGSTADESIQLAITEVPVPQESGTITSTDVISEQADIEMSVREGDGQLQESTSTSAIVHLDYVQALEPTQQDEDGDVTMELDQNVEQTGKPGIDAIVEPSTDHQPIQITEELSSKAQDESTGLYSTQGSDVDGPIIAVVEQSMAISEGIQIEPSLSELPSDHIPEVAKETTLTPVATTVVSADSTVTEPVVLAADAGIVELDHVERAVQIRHEQDATVQIHQANVQIQDETQVQDEIQANLATEPTATTSNVVFTDSTSDPTAPKDSDSLLPQTLSQSQFQITTESDTTLALDPIDPLGIEQDETDIPEEENSELAKLHSQVPMDPPTTVPGAEPSGKRVPERSSFGELDQEGEPDSPEPEEPSSEPSEYPDVVTEDSPLNPASASTDKAKKSSNSPAASSPKRKKPRMIVEVVIPIAPRVVGEAKPVKRRPGRLAKKAKATKAQASKGSESSVIDSSSPPFRPSSAGTPSVRSEASRQELKSVASPASSTKKPGHKRAKPFNSRKPVKKATTSKLGANTRLAHMARPAKVEVVMPPRPRPSLLRQVGSMPSGNSVKFASASSVNRKRKAESEPESDEGTDADADGETDDGYEDVEEEPKFEVEVVMPAPKSRHRARAVVAKTRLSPKKRPHRSKEARKTPTKLPQTLGRDSKSITKRRRLRR</sequence>
<dbReference type="OMA" id="ADIEMSV"/>
<accession>L8X5Z8</accession>
<evidence type="ECO:0000256" key="1">
    <source>
        <dbReference type="SAM" id="MobiDB-lite"/>
    </source>
</evidence>
<evidence type="ECO:0000313" key="2">
    <source>
        <dbReference type="EMBL" id="ELU45625.1"/>
    </source>
</evidence>
<feature type="compositionally biased region" description="Low complexity" evidence="1">
    <location>
        <begin position="737"/>
        <end position="754"/>
    </location>
</feature>
<evidence type="ECO:0000313" key="3">
    <source>
        <dbReference type="Proteomes" id="UP000011668"/>
    </source>
</evidence>
<organism evidence="2 3">
    <name type="scientific">Thanatephorus cucumeris (strain AG1-IA)</name>
    <name type="common">Rice sheath blight fungus</name>
    <name type="synonym">Rhizoctonia solani</name>
    <dbReference type="NCBI Taxonomy" id="983506"/>
    <lineage>
        <taxon>Eukaryota</taxon>
        <taxon>Fungi</taxon>
        <taxon>Dikarya</taxon>
        <taxon>Basidiomycota</taxon>
        <taxon>Agaricomycotina</taxon>
        <taxon>Agaricomycetes</taxon>
        <taxon>Cantharellales</taxon>
        <taxon>Ceratobasidiaceae</taxon>
        <taxon>Rhizoctonia</taxon>
        <taxon>Rhizoctonia solani AG-1</taxon>
    </lineage>
</organism>
<dbReference type="Proteomes" id="UP000011668">
    <property type="component" value="Unassembled WGS sequence"/>
</dbReference>
<feature type="region of interest" description="Disordered" evidence="1">
    <location>
        <begin position="543"/>
        <end position="566"/>
    </location>
</feature>
<dbReference type="EMBL" id="AFRT01000059">
    <property type="protein sequence ID" value="ELU45625.1"/>
    <property type="molecule type" value="Genomic_DNA"/>
</dbReference>
<protein>
    <submittedName>
        <fullName evidence="2">Uncharacterized protein</fullName>
    </submittedName>
</protein>
<feature type="compositionally biased region" description="Acidic residues" evidence="1">
    <location>
        <begin position="644"/>
        <end position="659"/>
    </location>
</feature>
<name>L8X5Z8_THACA</name>
<feature type="compositionally biased region" description="Basic residues" evidence="1">
    <location>
        <begin position="723"/>
        <end position="736"/>
    </location>
</feature>
<feature type="region of interest" description="Disordered" evidence="1">
    <location>
        <begin position="603"/>
        <end position="958"/>
    </location>
</feature>
<proteinExistence type="predicted"/>
<dbReference type="HOGENOM" id="CLU_308197_0_0_1"/>
<feature type="compositionally biased region" description="Polar residues" evidence="1">
    <location>
        <begin position="844"/>
        <end position="859"/>
    </location>
</feature>
<reference evidence="2 3" key="1">
    <citation type="journal article" date="2013" name="Nat. Commun.">
        <title>The evolution and pathogenic mechanisms of the rice sheath blight pathogen.</title>
        <authorList>
            <person name="Zheng A."/>
            <person name="Lin R."/>
            <person name="Xu L."/>
            <person name="Qin P."/>
            <person name="Tang C."/>
            <person name="Ai P."/>
            <person name="Zhang D."/>
            <person name="Liu Y."/>
            <person name="Sun Z."/>
            <person name="Feng H."/>
            <person name="Wang Y."/>
            <person name="Chen Y."/>
            <person name="Liang X."/>
            <person name="Fu R."/>
            <person name="Li Q."/>
            <person name="Zhang J."/>
            <person name="Yu X."/>
            <person name="Xie Z."/>
            <person name="Ding L."/>
            <person name="Guan P."/>
            <person name="Tang J."/>
            <person name="Liang Y."/>
            <person name="Wang S."/>
            <person name="Deng Q."/>
            <person name="Li S."/>
            <person name="Zhu J."/>
            <person name="Wang L."/>
            <person name="Liu H."/>
            <person name="Li P."/>
        </authorList>
    </citation>
    <scope>NUCLEOTIDE SEQUENCE [LARGE SCALE GENOMIC DNA]</scope>
    <source>
        <strain evidence="3">AG-1 IA</strain>
    </source>
</reference>
<feature type="compositionally biased region" description="Polar residues" evidence="1">
    <location>
        <begin position="543"/>
        <end position="556"/>
    </location>
</feature>
<comment type="caution">
    <text evidence="2">The sequence shown here is derived from an EMBL/GenBank/DDBJ whole genome shotgun (WGS) entry which is preliminary data.</text>
</comment>
<gene>
    <name evidence="2" type="ORF">AG1IA_00344</name>
</gene>
<feature type="region of interest" description="Disordered" evidence="1">
    <location>
        <begin position="241"/>
        <end position="272"/>
    </location>
</feature>
<feature type="compositionally biased region" description="Basic residues" evidence="1">
    <location>
        <begin position="920"/>
        <end position="931"/>
    </location>
</feature>
<feature type="compositionally biased region" description="Low complexity" evidence="1">
    <location>
        <begin position="678"/>
        <end position="696"/>
    </location>
</feature>
<dbReference type="STRING" id="983506.L8X5Z8"/>
<dbReference type="OrthoDB" id="3200938at2759"/>